<sequence>MIEKFTDNQSLKVVGKLLGITEGTTVVLDSEEELNFVMDFSIFEYQVEGKNFVQRYQEDETAKKTEIETEILAAQGLSYTSLFKITETDPVNATVTLSDLLNNNQELKIININLSQTAYPGLLIFTRIEPFADFNAASGMYALFPEVSERSLLKKMKIMMRKVKSDVESVQRFVAFFKLNRKEGLMTKTAEV</sequence>
<dbReference type="KEGG" id="wna:KA717_20015"/>
<dbReference type="EMBL" id="CP073041">
    <property type="protein sequence ID" value="UXE58375.1"/>
    <property type="molecule type" value="Genomic_DNA"/>
</dbReference>
<dbReference type="Proteomes" id="UP001065613">
    <property type="component" value="Chromosome"/>
</dbReference>
<name>A0A977PU86_9CYAN</name>
<protein>
    <submittedName>
        <fullName evidence="1">Uncharacterized protein</fullName>
    </submittedName>
</protein>
<evidence type="ECO:0000313" key="1">
    <source>
        <dbReference type="EMBL" id="UXE58375.1"/>
    </source>
</evidence>
<accession>A0A977PU86</accession>
<dbReference type="Pfam" id="PF25948">
    <property type="entry name" value="DUF7986"/>
    <property type="match status" value="1"/>
</dbReference>
<gene>
    <name evidence="1" type="ORF">KA717_20015</name>
</gene>
<proteinExistence type="predicted"/>
<dbReference type="InterPro" id="IPR058292">
    <property type="entry name" value="DUF7986"/>
</dbReference>
<organism evidence="1">
    <name type="scientific">Woronichinia naegeliana WA131</name>
    <dbReference type="NCBI Taxonomy" id="2824559"/>
    <lineage>
        <taxon>Bacteria</taxon>
        <taxon>Bacillati</taxon>
        <taxon>Cyanobacteriota</taxon>
        <taxon>Cyanophyceae</taxon>
        <taxon>Synechococcales</taxon>
        <taxon>Coelosphaeriaceae</taxon>
        <taxon>Woronichinia</taxon>
    </lineage>
</organism>
<reference evidence="1" key="1">
    <citation type="submission" date="2021-04" db="EMBL/GenBank/DDBJ databases">
        <title>Genome sequence of Woronichinia naegeliana from Washington state freshwater lake bloom.</title>
        <authorList>
            <person name="Dreher T.W."/>
        </authorList>
    </citation>
    <scope>NUCLEOTIDE SEQUENCE</scope>
    <source>
        <strain evidence="1">WA131</strain>
    </source>
</reference>
<dbReference type="AlphaFoldDB" id="A0A977PU86"/>